<proteinExistence type="predicted"/>
<gene>
    <name evidence="1" type="ORF">GCM10025866_27310</name>
</gene>
<keyword evidence="2" id="KW-1185">Reference proteome</keyword>
<protein>
    <recommendedName>
        <fullName evidence="3">Polyketide cyclase/dehydrase/lipid transport protein</fullName>
    </recommendedName>
</protein>
<evidence type="ECO:0000313" key="2">
    <source>
        <dbReference type="Proteomes" id="UP001321498"/>
    </source>
</evidence>
<dbReference type="InterPro" id="IPR023393">
    <property type="entry name" value="START-like_dom_sf"/>
</dbReference>
<sequence>MIELATGAASSTASPDAFFARWVDHASWSSWSPDTEWVKVGTPVRVGTRGVLKPKGGPKVRFFVSACEPGREYTDTSLLPGARLLFQHLVEPTPSGSALRVRVWVEGPLGRIWAKVMGGGFRQTAQADLDRLVALVERA</sequence>
<dbReference type="RefSeq" id="WP_286276812.1">
    <property type="nucleotide sequence ID" value="NZ_AP027731.1"/>
</dbReference>
<dbReference type="InterPro" id="IPR019587">
    <property type="entry name" value="Polyketide_cyclase/dehydratase"/>
</dbReference>
<dbReference type="SUPFAM" id="SSF55961">
    <property type="entry name" value="Bet v1-like"/>
    <property type="match status" value="1"/>
</dbReference>
<dbReference type="EMBL" id="AP027731">
    <property type="protein sequence ID" value="BDZ46822.1"/>
    <property type="molecule type" value="Genomic_DNA"/>
</dbReference>
<organism evidence="1 2">
    <name type="scientific">Naasia aerilata</name>
    <dbReference type="NCBI Taxonomy" id="1162966"/>
    <lineage>
        <taxon>Bacteria</taxon>
        <taxon>Bacillati</taxon>
        <taxon>Actinomycetota</taxon>
        <taxon>Actinomycetes</taxon>
        <taxon>Micrococcales</taxon>
        <taxon>Microbacteriaceae</taxon>
        <taxon>Naasia</taxon>
    </lineage>
</organism>
<name>A0ABN6XP95_9MICO</name>
<accession>A0ABN6XP95</accession>
<reference evidence="2" key="1">
    <citation type="journal article" date="2019" name="Int. J. Syst. Evol. Microbiol.">
        <title>The Global Catalogue of Microorganisms (GCM) 10K type strain sequencing project: providing services to taxonomists for standard genome sequencing and annotation.</title>
        <authorList>
            <consortium name="The Broad Institute Genomics Platform"/>
            <consortium name="The Broad Institute Genome Sequencing Center for Infectious Disease"/>
            <person name="Wu L."/>
            <person name="Ma J."/>
        </authorList>
    </citation>
    <scope>NUCLEOTIDE SEQUENCE [LARGE SCALE GENOMIC DNA]</scope>
    <source>
        <strain evidence="2">NBRC 108725</strain>
    </source>
</reference>
<dbReference type="Pfam" id="PF10604">
    <property type="entry name" value="Polyketide_cyc2"/>
    <property type="match status" value="1"/>
</dbReference>
<evidence type="ECO:0000313" key="1">
    <source>
        <dbReference type="EMBL" id="BDZ46822.1"/>
    </source>
</evidence>
<dbReference type="Gene3D" id="3.30.530.20">
    <property type="match status" value="1"/>
</dbReference>
<dbReference type="Proteomes" id="UP001321498">
    <property type="component" value="Chromosome"/>
</dbReference>
<evidence type="ECO:0008006" key="3">
    <source>
        <dbReference type="Google" id="ProtNLM"/>
    </source>
</evidence>